<dbReference type="RefSeq" id="XP_060409509.1">
    <property type="nucleotide sequence ID" value="XM_060555664.1"/>
</dbReference>
<dbReference type="Proteomes" id="UP001230504">
    <property type="component" value="Unassembled WGS sequence"/>
</dbReference>
<protein>
    <submittedName>
        <fullName evidence="1">Uncharacterized protein</fullName>
    </submittedName>
</protein>
<organism evidence="1 2">
    <name type="scientific">Colletotrichum navitas</name>
    <dbReference type="NCBI Taxonomy" id="681940"/>
    <lineage>
        <taxon>Eukaryota</taxon>
        <taxon>Fungi</taxon>
        <taxon>Dikarya</taxon>
        <taxon>Ascomycota</taxon>
        <taxon>Pezizomycotina</taxon>
        <taxon>Sordariomycetes</taxon>
        <taxon>Hypocreomycetidae</taxon>
        <taxon>Glomerellales</taxon>
        <taxon>Glomerellaceae</taxon>
        <taxon>Colletotrichum</taxon>
        <taxon>Colletotrichum graminicola species complex</taxon>
    </lineage>
</organism>
<proteinExistence type="predicted"/>
<evidence type="ECO:0000313" key="1">
    <source>
        <dbReference type="EMBL" id="KAK1573945.1"/>
    </source>
</evidence>
<evidence type="ECO:0000313" key="2">
    <source>
        <dbReference type="Proteomes" id="UP001230504"/>
    </source>
</evidence>
<gene>
    <name evidence="1" type="ORF">LY79DRAFT_524807</name>
</gene>
<reference evidence="1" key="1">
    <citation type="submission" date="2021-06" db="EMBL/GenBank/DDBJ databases">
        <title>Comparative genomics, transcriptomics and evolutionary studies reveal genomic signatures of adaptation to plant cell wall in hemibiotrophic fungi.</title>
        <authorList>
            <consortium name="DOE Joint Genome Institute"/>
            <person name="Baroncelli R."/>
            <person name="Diaz J.F."/>
            <person name="Benocci T."/>
            <person name="Peng M."/>
            <person name="Battaglia E."/>
            <person name="Haridas S."/>
            <person name="Andreopoulos W."/>
            <person name="Labutti K."/>
            <person name="Pangilinan J."/>
            <person name="Floch G.L."/>
            <person name="Makela M.R."/>
            <person name="Henrissat B."/>
            <person name="Grigoriev I.V."/>
            <person name="Crouch J.A."/>
            <person name="De Vries R.P."/>
            <person name="Sukno S.A."/>
            <person name="Thon M.R."/>
        </authorList>
    </citation>
    <scope>NUCLEOTIDE SEQUENCE</scope>
    <source>
        <strain evidence="1">CBS 125086</strain>
    </source>
</reference>
<feature type="non-terminal residue" evidence="1">
    <location>
        <position position="115"/>
    </location>
</feature>
<dbReference type="GeneID" id="85439904"/>
<dbReference type="AlphaFoldDB" id="A0AAD8V131"/>
<keyword evidence="2" id="KW-1185">Reference proteome</keyword>
<sequence length="115" mass="13037">MENPSFHREVAQGLAHFYTKLSTTPYLSPNDIQHPPPEGWSDAELDMDGLRTTLGRSNTAVDLLRHLPYVRPVDIGPHTGQWPIFPRTKAMRYLREYGSLVDGNLEGLFELAHLP</sequence>
<comment type="caution">
    <text evidence="1">The sequence shown here is derived from an EMBL/GenBank/DDBJ whole genome shotgun (WGS) entry which is preliminary data.</text>
</comment>
<accession>A0AAD8V131</accession>
<dbReference type="EMBL" id="JAHLJV010000083">
    <property type="protein sequence ID" value="KAK1573945.1"/>
    <property type="molecule type" value="Genomic_DNA"/>
</dbReference>
<name>A0AAD8V131_9PEZI</name>